<protein>
    <submittedName>
        <fullName evidence="2">Plasmid stabilization system protein ParE</fullName>
    </submittedName>
</protein>
<organism evidence="2 3">
    <name type="scientific">Paracoccus thiocyanatus</name>
    <dbReference type="NCBI Taxonomy" id="34006"/>
    <lineage>
        <taxon>Bacteria</taxon>
        <taxon>Pseudomonadati</taxon>
        <taxon>Pseudomonadota</taxon>
        <taxon>Alphaproteobacteria</taxon>
        <taxon>Rhodobacterales</taxon>
        <taxon>Paracoccaceae</taxon>
        <taxon>Paracoccus</taxon>
    </lineage>
</organism>
<dbReference type="RefSeq" id="WP_149766579.1">
    <property type="nucleotide sequence ID" value="NZ_FTMK01000028.1"/>
</dbReference>
<dbReference type="EMBL" id="FTMK01000028">
    <property type="protein sequence ID" value="SIR16144.1"/>
    <property type="molecule type" value="Genomic_DNA"/>
</dbReference>
<dbReference type="InterPro" id="IPR035093">
    <property type="entry name" value="RelE/ParE_toxin_dom_sf"/>
</dbReference>
<dbReference type="Proteomes" id="UP000323956">
    <property type="component" value="Unassembled WGS sequence"/>
</dbReference>
<evidence type="ECO:0000313" key="2">
    <source>
        <dbReference type="EMBL" id="SIR16144.1"/>
    </source>
</evidence>
<dbReference type="AlphaFoldDB" id="A0A1N6YNF8"/>
<dbReference type="OrthoDB" id="7173315at2"/>
<keyword evidence="1" id="KW-1277">Toxin-antitoxin system</keyword>
<dbReference type="Pfam" id="PF05016">
    <property type="entry name" value="ParE_toxin"/>
    <property type="match status" value="1"/>
</dbReference>
<accession>A0A1N6YNF8</accession>
<evidence type="ECO:0000313" key="3">
    <source>
        <dbReference type="Proteomes" id="UP000323956"/>
    </source>
</evidence>
<name>A0A1N6YNF8_9RHOB</name>
<evidence type="ECO:0000256" key="1">
    <source>
        <dbReference type="ARBA" id="ARBA00022649"/>
    </source>
</evidence>
<dbReference type="InterPro" id="IPR007712">
    <property type="entry name" value="RelE/ParE_toxin"/>
</dbReference>
<dbReference type="Gene3D" id="3.30.2310.20">
    <property type="entry name" value="RelE-like"/>
    <property type="match status" value="1"/>
</dbReference>
<proteinExistence type="predicted"/>
<gene>
    <name evidence="2" type="ORF">SAMN05421641_1286</name>
</gene>
<sequence length="102" mass="12152">MAIRVQEAASVRLDEIYRYTRDRWGEAQAEAYLTGLFAAFEKIETRGVMSKPVPAEFEVEGYFFRYEHHFVYWRRLSNGDIGIVTVLHERMHQLDRFKDDFA</sequence>
<reference evidence="2 3" key="1">
    <citation type="submission" date="2017-01" db="EMBL/GenBank/DDBJ databases">
        <authorList>
            <person name="Varghese N."/>
            <person name="Submissions S."/>
        </authorList>
    </citation>
    <scope>NUCLEOTIDE SEQUENCE [LARGE SCALE GENOMIC DNA]</scope>
    <source>
        <strain evidence="2 3">ATCC 700171</strain>
    </source>
</reference>